<gene>
    <name evidence="1" type="ORF">Hs30E_11000</name>
</gene>
<sequence>MNNVAGLDNFSSLTKDEMMMVEGGAINVGNLVKAIGAVYAAGYAVGSFVGNLLK</sequence>
<keyword evidence="2" id="KW-1185">Reference proteome</keyword>
<protein>
    <recommendedName>
        <fullName evidence="3">Bacteriocin</fullName>
    </recommendedName>
</protein>
<reference evidence="1 2" key="1">
    <citation type="submission" date="2020-02" db="EMBL/GenBank/DDBJ databases">
        <title>Draft genome sequence of Lactococcus sp. Hs30E4-3.</title>
        <authorList>
            <person name="Noda S."/>
            <person name="Yuki M."/>
            <person name="Ohkuma M."/>
        </authorList>
    </citation>
    <scope>NUCLEOTIDE SEQUENCE [LARGE SCALE GENOMIC DNA]</scope>
    <source>
        <strain evidence="1 2">Hs30E4-3</strain>
    </source>
</reference>
<proteinExistence type="predicted"/>
<dbReference type="InterPro" id="IPR023991">
    <property type="entry name" value="Bacteriocin_IIb_lactobn/cerein"/>
</dbReference>
<dbReference type="InterPro" id="IPR019493">
    <property type="entry name" value="Bacteriocin_IIb_lactacin-rel"/>
</dbReference>
<dbReference type="Proteomes" id="UP000480303">
    <property type="component" value="Unassembled WGS sequence"/>
</dbReference>
<dbReference type="GO" id="GO:0042742">
    <property type="term" value="P:defense response to bacterium"/>
    <property type="evidence" value="ECO:0007669"/>
    <property type="project" value="InterPro"/>
</dbReference>
<evidence type="ECO:0008006" key="3">
    <source>
        <dbReference type="Google" id="ProtNLM"/>
    </source>
</evidence>
<dbReference type="RefSeq" id="WP_172208678.1">
    <property type="nucleotide sequence ID" value="NZ_BLLI01000028.1"/>
</dbReference>
<accession>A0A6A0BAV4</accession>
<dbReference type="EMBL" id="BLLI01000028">
    <property type="protein sequence ID" value="GFH42549.1"/>
    <property type="molecule type" value="Genomic_DNA"/>
</dbReference>
<evidence type="ECO:0000313" key="1">
    <source>
        <dbReference type="EMBL" id="GFH42549.1"/>
    </source>
</evidence>
<dbReference type="NCBIfam" id="TIGR03949">
    <property type="entry name" value="bact_IIb_cerein"/>
    <property type="match status" value="1"/>
</dbReference>
<organism evidence="1 2">
    <name type="scientific">Pseudolactococcus hodotermopsidis</name>
    <dbReference type="NCBI Taxonomy" id="2709157"/>
    <lineage>
        <taxon>Bacteria</taxon>
        <taxon>Bacillati</taxon>
        <taxon>Bacillota</taxon>
        <taxon>Bacilli</taxon>
        <taxon>Lactobacillales</taxon>
        <taxon>Streptococcaceae</taxon>
        <taxon>Pseudolactococcus</taxon>
    </lineage>
</organism>
<dbReference type="Pfam" id="PF10439">
    <property type="entry name" value="Bacteriocin_IIc"/>
    <property type="match status" value="1"/>
</dbReference>
<evidence type="ECO:0000313" key="2">
    <source>
        <dbReference type="Proteomes" id="UP000480303"/>
    </source>
</evidence>
<dbReference type="AlphaFoldDB" id="A0A6A0BAV4"/>
<name>A0A6A0BAV4_9LACT</name>
<comment type="caution">
    <text evidence="1">The sequence shown here is derived from an EMBL/GenBank/DDBJ whole genome shotgun (WGS) entry which is preliminary data.</text>
</comment>